<feature type="domain" description="C2H2-type" evidence="13">
    <location>
        <begin position="368"/>
        <end position="397"/>
    </location>
</feature>
<reference evidence="14 15" key="2">
    <citation type="journal article" date="2019" name="G3 (Bethesda)">
        <title>Hybrid Assembly of the Genome of the Entomopathogenic Nematode Steinernema carpocapsae Identifies the X-Chromosome.</title>
        <authorList>
            <person name="Serra L."/>
            <person name="Macchietto M."/>
            <person name="Macias-Munoz A."/>
            <person name="McGill C.J."/>
            <person name="Rodriguez I.M."/>
            <person name="Rodriguez B."/>
            <person name="Murad R."/>
            <person name="Mortazavi A."/>
        </authorList>
    </citation>
    <scope>NUCLEOTIDE SEQUENCE [LARGE SCALE GENOMIC DNA]</scope>
    <source>
        <strain evidence="14 15">ALL</strain>
    </source>
</reference>
<keyword evidence="6" id="KW-0862">Zinc</keyword>
<keyword evidence="7" id="KW-0805">Transcription regulation</keyword>
<name>A0A4U5PCD1_STECR</name>
<organism evidence="14 15">
    <name type="scientific">Steinernema carpocapsae</name>
    <name type="common">Entomopathogenic nematode</name>
    <dbReference type="NCBI Taxonomy" id="34508"/>
    <lineage>
        <taxon>Eukaryota</taxon>
        <taxon>Metazoa</taxon>
        <taxon>Ecdysozoa</taxon>
        <taxon>Nematoda</taxon>
        <taxon>Chromadorea</taxon>
        <taxon>Rhabditida</taxon>
        <taxon>Tylenchina</taxon>
        <taxon>Panagrolaimomorpha</taxon>
        <taxon>Strongyloidoidea</taxon>
        <taxon>Steinernematidae</taxon>
        <taxon>Steinernema</taxon>
    </lineage>
</organism>
<dbReference type="PROSITE" id="PS50157">
    <property type="entry name" value="ZINC_FINGER_C2H2_2"/>
    <property type="match status" value="7"/>
</dbReference>
<evidence type="ECO:0000313" key="14">
    <source>
        <dbReference type="EMBL" id="TKR94057.1"/>
    </source>
</evidence>
<keyword evidence="3" id="KW-0479">Metal-binding</keyword>
<dbReference type="GO" id="GO:0005634">
    <property type="term" value="C:nucleus"/>
    <property type="evidence" value="ECO:0007669"/>
    <property type="project" value="UniProtKB-SubCell"/>
</dbReference>
<keyword evidence="5 11" id="KW-0863">Zinc-finger</keyword>
<dbReference type="FunFam" id="3.30.160.60:FF:000075">
    <property type="entry name" value="Putative zinc finger protein 536"/>
    <property type="match status" value="1"/>
</dbReference>
<gene>
    <name evidence="14" type="ORF">L596_008400</name>
</gene>
<dbReference type="InterPro" id="IPR013087">
    <property type="entry name" value="Znf_C2H2_type"/>
</dbReference>
<evidence type="ECO:0000256" key="10">
    <source>
        <dbReference type="ARBA" id="ARBA00023242"/>
    </source>
</evidence>
<reference evidence="14 15" key="1">
    <citation type="journal article" date="2015" name="Genome Biol.">
        <title>Comparative genomics of Steinernema reveals deeply conserved gene regulatory networks.</title>
        <authorList>
            <person name="Dillman A.R."/>
            <person name="Macchietto M."/>
            <person name="Porter C.F."/>
            <person name="Rogers A."/>
            <person name="Williams B."/>
            <person name="Antoshechkin I."/>
            <person name="Lee M.M."/>
            <person name="Goodwin Z."/>
            <person name="Lu X."/>
            <person name="Lewis E.E."/>
            <person name="Goodrich-Blair H."/>
            <person name="Stock S.P."/>
            <person name="Adams B.J."/>
            <person name="Sternberg P.W."/>
            <person name="Mortazavi A."/>
        </authorList>
    </citation>
    <scope>NUCLEOTIDE SEQUENCE [LARGE SCALE GENOMIC DNA]</scope>
    <source>
        <strain evidence="14 15">ALL</strain>
    </source>
</reference>
<feature type="domain" description="C2H2-type" evidence="13">
    <location>
        <begin position="398"/>
        <end position="429"/>
    </location>
</feature>
<feature type="region of interest" description="Disordered" evidence="12">
    <location>
        <begin position="426"/>
        <end position="447"/>
    </location>
</feature>
<protein>
    <recommendedName>
        <fullName evidence="13">C2H2-type domain-containing protein</fullName>
    </recommendedName>
</protein>
<dbReference type="EMBL" id="AZBU02000002">
    <property type="protein sequence ID" value="TKR94057.1"/>
    <property type="molecule type" value="Genomic_DNA"/>
</dbReference>
<feature type="domain" description="C2H2-type" evidence="13">
    <location>
        <begin position="310"/>
        <end position="337"/>
    </location>
</feature>
<dbReference type="PANTHER" id="PTHR24409:SF295">
    <property type="entry name" value="AZ2-RELATED"/>
    <property type="match status" value="1"/>
</dbReference>
<evidence type="ECO:0000256" key="1">
    <source>
        <dbReference type="ARBA" id="ARBA00004123"/>
    </source>
</evidence>
<dbReference type="PANTHER" id="PTHR24409">
    <property type="entry name" value="ZINC FINGER PROTEIN 142"/>
    <property type="match status" value="1"/>
</dbReference>
<comment type="subcellular location">
    <subcellularLocation>
        <location evidence="1">Nucleus</location>
    </subcellularLocation>
</comment>
<feature type="domain" description="C2H2-type" evidence="13">
    <location>
        <begin position="144"/>
        <end position="171"/>
    </location>
</feature>
<evidence type="ECO:0000259" key="13">
    <source>
        <dbReference type="PROSITE" id="PS50157"/>
    </source>
</evidence>
<dbReference type="STRING" id="34508.A0A4U5PCD1"/>
<feature type="domain" description="C2H2-type" evidence="13">
    <location>
        <begin position="200"/>
        <end position="229"/>
    </location>
</feature>
<dbReference type="OrthoDB" id="40579at2759"/>
<evidence type="ECO:0000256" key="2">
    <source>
        <dbReference type="ARBA" id="ARBA00006991"/>
    </source>
</evidence>
<dbReference type="SMART" id="SM00355">
    <property type="entry name" value="ZnF_C2H2"/>
    <property type="match status" value="7"/>
</dbReference>
<evidence type="ECO:0000256" key="11">
    <source>
        <dbReference type="PROSITE-ProRule" id="PRU00042"/>
    </source>
</evidence>
<evidence type="ECO:0000256" key="5">
    <source>
        <dbReference type="ARBA" id="ARBA00022771"/>
    </source>
</evidence>
<accession>A0A4U5PCD1</accession>
<feature type="compositionally biased region" description="Polar residues" evidence="12">
    <location>
        <begin position="433"/>
        <end position="444"/>
    </location>
</feature>
<sequence length="535" mass="60182">MSLNCSGTPEPSAFEYNESGEQDTLFGSSDSAPLSFVADSVEESWLEIEPSISFQDDHEIIMGFDEFGQSLYFPLAEVPLSPELNIPTFEHVDEIIDSIAHNVADCPSESVDPSQLKSDKLMSQPGQDLNFVSPANRKQQVTITECQYCGVVRKHPSKIQAHLRTHTGERPFVCEICGQRFTQQTPLRNHVKRHVGDTPFQCSYGCGKSFVSNSVRKAHELRIHFGVQRQGPARPHLKPPRIIVPRITVAEPVDRPPLPPVVEWKPPVGEIAHSLTSASKRMDDVISAVASGTGTQAELARGSRKGPLVTKCEICGLLLKHPSKIQAHLRTHTGERPFKCPHCNMSFSTKNPLKVHILRMHSSNERPFQCTWECGRKFVSHSARKEHERVVHEGIKRYQCAIGNCRRLFTRRCYLLKHHASEHHLMAPPIQGEASNSTSNNPSDLSAEINWNGDYQVDCEDFPEFYPYEDPFLRAAQEPLYSTEEQQAQMDDSYLNVGSDEYFDPISHEFQQSDQTQDNDDDHPLYSNPGSAVLC</sequence>
<dbReference type="GO" id="GO:0008270">
    <property type="term" value="F:zinc ion binding"/>
    <property type="evidence" value="ECO:0007669"/>
    <property type="project" value="UniProtKB-KW"/>
</dbReference>
<evidence type="ECO:0000256" key="7">
    <source>
        <dbReference type="ARBA" id="ARBA00023015"/>
    </source>
</evidence>
<feature type="domain" description="C2H2-type" evidence="13">
    <location>
        <begin position="338"/>
        <end position="366"/>
    </location>
</feature>
<evidence type="ECO:0000256" key="12">
    <source>
        <dbReference type="SAM" id="MobiDB-lite"/>
    </source>
</evidence>
<evidence type="ECO:0000256" key="6">
    <source>
        <dbReference type="ARBA" id="ARBA00022833"/>
    </source>
</evidence>
<dbReference type="GO" id="GO:0000981">
    <property type="term" value="F:DNA-binding transcription factor activity, RNA polymerase II-specific"/>
    <property type="evidence" value="ECO:0007669"/>
    <property type="project" value="TreeGrafter"/>
</dbReference>
<feature type="domain" description="C2H2-type" evidence="13">
    <location>
        <begin position="172"/>
        <end position="199"/>
    </location>
</feature>
<dbReference type="Proteomes" id="UP000298663">
    <property type="component" value="Unassembled WGS sequence"/>
</dbReference>
<evidence type="ECO:0000256" key="9">
    <source>
        <dbReference type="ARBA" id="ARBA00023163"/>
    </source>
</evidence>
<evidence type="ECO:0000256" key="3">
    <source>
        <dbReference type="ARBA" id="ARBA00022723"/>
    </source>
</evidence>
<comment type="caution">
    <text evidence="14">The sequence shown here is derived from an EMBL/GenBank/DDBJ whole genome shotgun (WGS) entry which is preliminary data.</text>
</comment>
<evidence type="ECO:0000256" key="4">
    <source>
        <dbReference type="ARBA" id="ARBA00022737"/>
    </source>
</evidence>
<keyword evidence="4" id="KW-0677">Repeat</keyword>
<keyword evidence="9" id="KW-0804">Transcription</keyword>
<dbReference type="AlphaFoldDB" id="A0A4U5PCD1"/>
<dbReference type="Gene3D" id="3.30.160.60">
    <property type="entry name" value="Classic Zinc Finger"/>
    <property type="match status" value="6"/>
</dbReference>
<dbReference type="PROSITE" id="PS00028">
    <property type="entry name" value="ZINC_FINGER_C2H2_1"/>
    <property type="match status" value="6"/>
</dbReference>
<dbReference type="FunFam" id="3.30.160.60:FF:001666">
    <property type="entry name" value="MDS1 and EVI1 complex locus"/>
    <property type="match status" value="1"/>
</dbReference>
<proteinExistence type="inferred from homology"/>
<comment type="similarity">
    <text evidence="2">Belongs to the krueppel C2H2-type zinc-finger protein family.</text>
</comment>
<dbReference type="GO" id="GO:0000977">
    <property type="term" value="F:RNA polymerase II transcription regulatory region sequence-specific DNA binding"/>
    <property type="evidence" value="ECO:0007669"/>
    <property type="project" value="TreeGrafter"/>
</dbReference>
<keyword evidence="10" id="KW-0539">Nucleus</keyword>
<feature type="region of interest" description="Disordered" evidence="12">
    <location>
        <begin position="509"/>
        <end position="535"/>
    </location>
</feature>
<dbReference type="SUPFAM" id="SSF57667">
    <property type="entry name" value="beta-beta-alpha zinc fingers"/>
    <property type="match status" value="4"/>
</dbReference>
<dbReference type="InterPro" id="IPR036236">
    <property type="entry name" value="Znf_C2H2_sf"/>
</dbReference>
<dbReference type="Pfam" id="PF13894">
    <property type="entry name" value="zf-C2H2_4"/>
    <property type="match status" value="2"/>
</dbReference>
<evidence type="ECO:0000313" key="15">
    <source>
        <dbReference type="Proteomes" id="UP000298663"/>
    </source>
</evidence>
<keyword evidence="15" id="KW-1185">Reference proteome</keyword>
<evidence type="ECO:0000256" key="8">
    <source>
        <dbReference type="ARBA" id="ARBA00023125"/>
    </source>
</evidence>
<keyword evidence="8" id="KW-0238">DNA-binding</keyword>